<sequence length="98" mass="11472">MVTVETIENKLKKGLETEYVFVKDQSDGCGAKFEIIAASDKFQGMPIIKRHRLIHQICDDEFKLVHAMTMHTYSMEEYNKSVEFQIPKKKVLDEMQEM</sequence>
<proteinExistence type="predicted"/>
<protein>
    <submittedName>
        <fullName evidence="2">Uncharacterized protein</fullName>
    </submittedName>
</protein>
<reference evidence="2" key="1">
    <citation type="submission" date="2022-11" db="UniProtKB">
        <authorList>
            <consortium name="WormBaseParasite"/>
        </authorList>
    </citation>
    <scope>IDENTIFICATION</scope>
</reference>
<accession>A0AC34PWJ4</accession>
<dbReference type="Proteomes" id="UP000887576">
    <property type="component" value="Unplaced"/>
</dbReference>
<name>A0AC34PWJ4_9BILA</name>
<evidence type="ECO:0000313" key="2">
    <source>
        <dbReference type="WBParaSite" id="JU765_v2.g10662.t1"/>
    </source>
</evidence>
<organism evidence="1 2">
    <name type="scientific">Panagrolaimus sp. JU765</name>
    <dbReference type="NCBI Taxonomy" id="591449"/>
    <lineage>
        <taxon>Eukaryota</taxon>
        <taxon>Metazoa</taxon>
        <taxon>Ecdysozoa</taxon>
        <taxon>Nematoda</taxon>
        <taxon>Chromadorea</taxon>
        <taxon>Rhabditida</taxon>
        <taxon>Tylenchina</taxon>
        <taxon>Panagrolaimomorpha</taxon>
        <taxon>Panagrolaimoidea</taxon>
        <taxon>Panagrolaimidae</taxon>
        <taxon>Panagrolaimus</taxon>
    </lineage>
</organism>
<evidence type="ECO:0000313" key="1">
    <source>
        <dbReference type="Proteomes" id="UP000887576"/>
    </source>
</evidence>
<dbReference type="WBParaSite" id="JU765_v2.g10662.t1">
    <property type="protein sequence ID" value="JU765_v2.g10662.t1"/>
    <property type="gene ID" value="JU765_v2.g10662"/>
</dbReference>